<evidence type="ECO:0000313" key="1">
    <source>
        <dbReference type="EMBL" id="GFY40192.1"/>
    </source>
</evidence>
<protein>
    <submittedName>
        <fullName evidence="1">Uncharacterized protein</fullName>
    </submittedName>
</protein>
<dbReference type="Proteomes" id="UP000886998">
    <property type="component" value="Unassembled WGS sequence"/>
</dbReference>
<name>A0A8X6WRP5_9ARAC</name>
<comment type="caution">
    <text evidence="1">The sequence shown here is derived from an EMBL/GenBank/DDBJ whole genome shotgun (WGS) entry which is preliminary data.</text>
</comment>
<evidence type="ECO:0000313" key="2">
    <source>
        <dbReference type="Proteomes" id="UP000886998"/>
    </source>
</evidence>
<gene>
    <name evidence="1" type="ORF">TNIN_351181</name>
</gene>
<organism evidence="1 2">
    <name type="scientific">Trichonephila inaurata madagascariensis</name>
    <dbReference type="NCBI Taxonomy" id="2747483"/>
    <lineage>
        <taxon>Eukaryota</taxon>
        <taxon>Metazoa</taxon>
        <taxon>Ecdysozoa</taxon>
        <taxon>Arthropoda</taxon>
        <taxon>Chelicerata</taxon>
        <taxon>Arachnida</taxon>
        <taxon>Araneae</taxon>
        <taxon>Araneomorphae</taxon>
        <taxon>Entelegynae</taxon>
        <taxon>Araneoidea</taxon>
        <taxon>Nephilidae</taxon>
        <taxon>Trichonephila</taxon>
        <taxon>Trichonephila inaurata</taxon>
    </lineage>
</organism>
<keyword evidence="2" id="KW-1185">Reference proteome</keyword>
<proteinExistence type="predicted"/>
<reference evidence="1" key="1">
    <citation type="submission" date="2020-08" db="EMBL/GenBank/DDBJ databases">
        <title>Multicomponent nature underlies the extraordinary mechanical properties of spider dragline silk.</title>
        <authorList>
            <person name="Kono N."/>
            <person name="Nakamura H."/>
            <person name="Mori M."/>
            <person name="Yoshida Y."/>
            <person name="Ohtoshi R."/>
            <person name="Malay A.D."/>
            <person name="Moran D.A.P."/>
            <person name="Tomita M."/>
            <person name="Numata K."/>
            <person name="Arakawa K."/>
        </authorList>
    </citation>
    <scope>NUCLEOTIDE SEQUENCE</scope>
</reference>
<accession>A0A8X6WRP5</accession>
<dbReference type="EMBL" id="BMAV01001755">
    <property type="protein sequence ID" value="GFY40192.1"/>
    <property type="molecule type" value="Genomic_DNA"/>
</dbReference>
<dbReference type="AlphaFoldDB" id="A0A8X6WRP5"/>
<sequence length="170" mass="19039">MCEKSVFSEVKSFASSVQRPSLDKTIPVLSSTIRPTDRYQGECGISISPVSHQDISSLFFILFYYSLPPLTLVQRTAELLSYRISLRGFPTKEGLHCKGGGVHRGGKREISAKTSVDLDRVLFRFSLGFKFIFRCPEGELSKRGLNKLDVVLKISVYPRKGNSKCINNKS</sequence>